<evidence type="ECO:0000313" key="4">
    <source>
        <dbReference type="Proteomes" id="UP000218418"/>
    </source>
</evidence>
<dbReference type="Pfam" id="PF08811">
    <property type="entry name" value="DUF1800"/>
    <property type="match status" value="1"/>
</dbReference>
<evidence type="ECO:0008006" key="5">
    <source>
        <dbReference type="Google" id="ProtNLM"/>
    </source>
</evidence>
<evidence type="ECO:0000256" key="2">
    <source>
        <dbReference type="SAM" id="SignalP"/>
    </source>
</evidence>
<protein>
    <recommendedName>
        <fullName evidence="5">DUF1800 domain-containing protein</fullName>
    </recommendedName>
</protein>
<name>A0A1Z4LQ62_9CYAN</name>
<dbReference type="EMBL" id="AP018227">
    <property type="protein sequence ID" value="BAY83321.1"/>
    <property type="molecule type" value="Genomic_DNA"/>
</dbReference>
<accession>A0A1Z4LQ62</accession>
<gene>
    <name evidence="3" type="ORF">NIES267_28080</name>
</gene>
<feature type="region of interest" description="Disordered" evidence="1">
    <location>
        <begin position="455"/>
        <end position="491"/>
    </location>
</feature>
<feature type="chain" id="PRO_5013323508" description="DUF1800 domain-containing protein" evidence="2">
    <location>
        <begin position="22"/>
        <end position="519"/>
    </location>
</feature>
<dbReference type="Proteomes" id="UP000218418">
    <property type="component" value="Chromosome"/>
</dbReference>
<keyword evidence="4" id="KW-1185">Reference proteome</keyword>
<keyword evidence="2" id="KW-0732">Signal</keyword>
<proteinExistence type="predicted"/>
<feature type="compositionally biased region" description="Polar residues" evidence="1">
    <location>
        <begin position="481"/>
        <end position="491"/>
    </location>
</feature>
<dbReference type="AlphaFoldDB" id="A0A1Z4LQ62"/>
<evidence type="ECO:0000313" key="3">
    <source>
        <dbReference type="EMBL" id="BAY83321.1"/>
    </source>
</evidence>
<feature type="signal peptide" evidence="2">
    <location>
        <begin position="1"/>
        <end position="21"/>
    </location>
</feature>
<evidence type="ECO:0000256" key="1">
    <source>
        <dbReference type="SAM" id="MobiDB-lite"/>
    </source>
</evidence>
<reference evidence="3 4" key="1">
    <citation type="submission" date="2017-06" db="EMBL/GenBank/DDBJ databases">
        <title>Genome sequencing of cyanobaciteial culture collection at National Institute for Environmental Studies (NIES).</title>
        <authorList>
            <person name="Hirose Y."/>
            <person name="Shimura Y."/>
            <person name="Fujisawa T."/>
            <person name="Nakamura Y."/>
            <person name="Kawachi M."/>
        </authorList>
    </citation>
    <scope>NUCLEOTIDE SEQUENCE [LARGE SCALE GENOMIC DNA]</scope>
    <source>
        <strain evidence="3 4">NIES-267</strain>
    </source>
</reference>
<organism evidence="3 4">
    <name type="scientific">Calothrix parasitica NIES-267</name>
    <dbReference type="NCBI Taxonomy" id="1973488"/>
    <lineage>
        <taxon>Bacteria</taxon>
        <taxon>Bacillati</taxon>
        <taxon>Cyanobacteriota</taxon>
        <taxon>Cyanophyceae</taxon>
        <taxon>Nostocales</taxon>
        <taxon>Calotrichaceae</taxon>
        <taxon>Calothrix</taxon>
    </lineage>
</organism>
<dbReference type="InterPro" id="IPR014917">
    <property type="entry name" value="DUF1800"/>
</dbReference>
<sequence length="519" mass="59513">MINTKSWILAVFISISLTNSSCDVISASQFTADNQIISQTQNTELQNTEVENSKILHIINRLSFGATPGDVAKVREIGIDKYIQQQLSESIPEPQSLKNKLSQLQTLGLTPAQLHSQYSVRRLPKPTPEIRKQRRKKQRLILQQAVKARLLRSSESPQQLQEVMVDFWYNHFNVYQNKGLTRLWIGAYEEQAIRPHVFGKFRDLLGATARHPAMLFYLDNWQNTAPNNRPRGRFKGLNENYARELMELHTLGVDGGYTQADVINLAKIFTGWGFRRPGVKFKDGYDFYFNSKRHDFTDKVFLNQEIKGSGIAEGEQALNILAKHPATARHISYKLAQYFVADKPPKTLVDKLSKRYLATDGDIRAVLETLFKSPEFWDKKYYKAKFKTPYQYVISSIRATDTPINDFPRINSVLHRMGMPLYGNQSPDGYKNTQEAWLNPNGINWRLSFANTIGRGGLKNRNRNNKQNQPRRPNKPVDSMELTNTLGNNFSPKTQEVINSSPPNQRAVIILGSPEFMYR</sequence>